<keyword evidence="1" id="KW-1185">Reference proteome</keyword>
<evidence type="ECO:0000313" key="2">
    <source>
        <dbReference type="RefSeq" id="XP_075088471.1"/>
    </source>
</evidence>
<reference evidence="1" key="1">
    <citation type="journal article" date="2014" name="Nat. Commun.">
        <title>The tobacco genome sequence and its comparison with those of tomato and potato.</title>
        <authorList>
            <person name="Sierro N."/>
            <person name="Battey J.N."/>
            <person name="Ouadi S."/>
            <person name="Bakaher N."/>
            <person name="Bovet L."/>
            <person name="Willig A."/>
            <person name="Goepfert S."/>
            <person name="Peitsch M.C."/>
            <person name="Ivanov N.V."/>
        </authorList>
    </citation>
    <scope>NUCLEOTIDE SEQUENCE [LARGE SCALE GENOMIC DNA]</scope>
</reference>
<dbReference type="RefSeq" id="XP_075088471.1">
    <property type="nucleotide sequence ID" value="XM_075232370.1"/>
</dbReference>
<dbReference type="Proteomes" id="UP000790787">
    <property type="component" value="Chromosome 16"/>
</dbReference>
<accession>A0AC58SU14</accession>
<protein>
    <submittedName>
        <fullName evidence="2">Secreted RxLR effector protein 161-like</fullName>
    </submittedName>
</protein>
<organism evidence="1 2">
    <name type="scientific">Nicotiana tabacum</name>
    <name type="common">Common tobacco</name>
    <dbReference type="NCBI Taxonomy" id="4097"/>
    <lineage>
        <taxon>Eukaryota</taxon>
        <taxon>Viridiplantae</taxon>
        <taxon>Streptophyta</taxon>
        <taxon>Embryophyta</taxon>
        <taxon>Tracheophyta</taxon>
        <taxon>Spermatophyta</taxon>
        <taxon>Magnoliopsida</taxon>
        <taxon>eudicotyledons</taxon>
        <taxon>Gunneridae</taxon>
        <taxon>Pentapetalae</taxon>
        <taxon>asterids</taxon>
        <taxon>lamiids</taxon>
        <taxon>Solanales</taxon>
        <taxon>Solanaceae</taxon>
        <taxon>Nicotianoideae</taxon>
        <taxon>Nicotianeae</taxon>
        <taxon>Nicotiana</taxon>
    </lineage>
</organism>
<reference evidence="2" key="2">
    <citation type="submission" date="2025-08" db="UniProtKB">
        <authorList>
            <consortium name="RefSeq"/>
        </authorList>
    </citation>
    <scope>IDENTIFICATION</scope>
    <source>
        <tissue evidence="2">Leaf</tissue>
    </source>
</reference>
<proteinExistence type="predicted"/>
<gene>
    <name evidence="2" type="primary">LOC142170455</name>
</gene>
<name>A0AC58SU14_TOBAC</name>
<evidence type="ECO:0000313" key="1">
    <source>
        <dbReference type="Proteomes" id="UP000790787"/>
    </source>
</evidence>
<sequence length="207" mass="23526">MENANSIGTPMSPTTMLNEDSNGKSVDETMYRGMIGSLLYLTASRPDIMFSVFKCARFQLAPKEFHLTNVKRIIRYFIGTSELGLCYAHSNNFALRGFLDADFVGDKIDRKSTSGTCQLLRNALVSWHSKKQNCIALSTTECHMFVNKFCAHSRAKHIEIKHHFIRDYVAKGDIVLELISTESQLADIFTKSLLEERFFVYYGKSLV</sequence>